<sequence>MTPCTCLAKSEIVSEARFLSVFITNRFPHKWLRLRPGIEVQPLLTFRADVALTKVKPIIGGNRKRPDPCRGLIDFAQETN</sequence>
<proteinExistence type="predicted"/>
<dbReference type="EMBL" id="FRBN01000038">
    <property type="protein sequence ID" value="SHL76738.1"/>
    <property type="molecule type" value="Genomic_DNA"/>
</dbReference>
<protein>
    <submittedName>
        <fullName evidence="1">Uncharacterized protein</fullName>
    </submittedName>
</protein>
<dbReference type="AlphaFoldDB" id="A0A1M7DBD1"/>
<keyword evidence="2" id="KW-1185">Reference proteome</keyword>
<evidence type="ECO:0000313" key="1">
    <source>
        <dbReference type="EMBL" id="SHL76738.1"/>
    </source>
</evidence>
<gene>
    <name evidence="1" type="ORF">SAMN05444414_1388</name>
</gene>
<organism evidence="1 2">
    <name type="scientific">Roseovarius marisflavi</name>
    <dbReference type="NCBI Taxonomy" id="1054996"/>
    <lineage>
        <taxon>Bacteria</taxon>
        <taxon>Pseudomonadati</taxon>
        <taxon>Pseudomonadota</taxon>
        <taxon>Alphaproteobacteria</taxon>
        <taxon>Rhodobacterales</taxon>
        <taxon>Roseobacteraceae</taxon>
        <taxon>Roseovarius</taxon>
    </lineage>
</organism>
<accession>A0A1M7DBD1</accession>
<dbReference type="Proteomes" id="UP000184191">
    <property type="component" value="Unassembled WGS sequence"/>
</dbReference>
<evidence type="ECO:0000313" key="2">
    <source>
        <dbReference type="Proteomes" id="UP000184191"/>
    </source>
</evidence>
<reference evidence="2" key="1">
    <citation type="submission" date="2016-11" db="EMBL/GenBank/DDBJ databases">
        <authorList>
            <person name="Varghese N."/>
            <person name="Submissions S."/>
        </authorList>
    </citation>
    <scope>NUCLEOTIDE SEQUENCE [LARGE SCALE GENOMIC DNA]</scope>
    <source>
        <strain evidence="2">DSM 29327</strain>
    </source>
</reference>
<name>A0A1M7DBD1_9RHOB</name>